<dbReference type="Proteomes" id="UP000249453">
    <property type="component" value="Unassembled WGS sequence"/>
</dbReference>
<dbReference type="AlphaFoldDB" id="A0A364JVZ7"/>
<evidence type="ECO:0000313" key="3">
    <source>
        <dbReference type="Proteomes" id="UP000249453"/>
    </source>
</evidence>
<organism evidence="2 3">
    <name type="scientific">Falsochrobactrum ovis</name>
    <dbReference type="NCBI Taxonomy" id="1293442"/>
    <lineage>
        <taxon>Bacteria</taxon>
        <taxon>Pseudomonadati</taxon>
        <taxon>Pseudomonadota</taxon>
        <taxon>Alphaproteobacteria</taxon>
        <taxon>Hyphomicrobiales</taxon>
        <taxon>Brucellaceae</taxon>
        <taxon>Falsochrobactrum</taxon>
    </lineage>
</organism>
<feature type="transmembrane region" description="Helical" evidence="1">
    <location>
        <begin position="12"/>
        <end position="31"/>
    </location>
</feature>
<name>A0A364JVZ7_9HYPH</name>
<proteinExistence type="predicted"/>
<evidence type="ECO:0008006" key="4">
    <source>
        <dbReference type="Google" id="ProtNLM"/>
    </source>
</evidence>
<dbReference type="OrthoDB" id="9808658at2"/>
<protein>
    <recommendedName>
        <fullName evidence="4">DUF4345 domain-containing protein</fullName>
    </recommendedName>
</protein>
<reference evidence="2 3" key="1">
    <citation type="submission" date="2018-06" db="EMBL/GenBank/DDBJ databases">
        <title>Genomic Encyclopedia of Type Strains, Phase IV (KMG-IV): sequencing the most valuable type-strain genomes for metagenomic binning, comparative biology and taxonomic classification.</title>
        <authorList>
            <person name="Goeker M."/>
        </authorList>
    </citation>
    <scope>NUCLEOTIDE SEQUENCE [LARGE SCALE GENOMIC DNA]</scope>
    <source>
        <strain evidence="2 3">DSM 26720</strain>
    </source>
</reference>
<comment type="caution">
    <text evidence="2">The sequence shown here is derived from an EMBL/GenBank/DDBJ whole genome shotgun (WGS) entry which is preliminary data.</text>
</comment>
<keyword evidence="3" id="KW-1185">Reference proteome</keyword>
<keyword evidence="1" id="KW-0472">Membrane</keyword>
<sequence length="129" mass="13910">MEFYLPASTGEWLAWSSAAVTSLFGVIMFFAPGITMKVLRLQPAHGSLEAYASIRATLAGFYLGVGLGCLIFAQPFLWLVLGACWGFVLFGRIISVLSVKRASFYSIIAALLEFVLAAGPLLYAFGFIA</sequence>
<keyword evidence="1" id="KW-1133">Transmembrane helix</keyword>
<dbReference type="RefSeq" id="WP_111575078.1">
    <property type="nucleotide sequence ID" value="NZ_JBHEEY010000005.1"/>
</dbReference>
<feature type="transmembrane region" description="Helical" evidence="1">
    <location>
        <begin position="104"/>
        <end position="128"/>
    </location>
</feature>
<gene>
    <name evidence="2" type="ORF">C7374_104125</name>
</gene>
<accession>A0A364JVZ7</accession>
<feature type="transmembrane region" description="Helical" evidence="1">
    <location>
        <begin position="52"/>
        <end position="73"/>
    </location>
</feature>
<dbReference type="EMBL" id="QLMK01000004">
    <property type="protein sequence ID" value="RAK30065.1"/>
    <property type="molecule type" value="Genomic_DNA"/>
</dbReference>
<evidence type="ECO:0000256" key="1">
    <source>
        <dbReference type="SAM" id="Phobius"/>
    </source>
</evidence>
<evidence type="ECO:0000313" key="2">
    <source>
        <dbReference type="EMBL" id="RAK30065.1"/>
    </source>
</evidence>
<feature type="transmembrane region" description="Helical" evidence="1">
    <location>
        <begin position="79"/>
        <end position="97"/>
    </location>
</feature>
<keyword evidence="1" id="KW-0812">Transmembrane</keyword>